<organism evidence="2 3">
    <name type="scientific">Candidatus Zambryskibacteria bacterium RIFCSPHIGHO2_01_FULL_46_25</name>
    <dbReference type="NCBI Taxonomy" id="1802738"/>
    <lineage>
        <taxon>Bacteria</taxon>
        <taxon>Candidatus Zambryskiibacteriota</taxon>
    </lineage>
</organism>
<dbReference type="Proteomes" id="UP000178107">
    <property type="component" value="Unassembled WGS sequence"/>
</dbReference>
<evidence type="ECO:0000313" key="2">
    <source>
        <dbReference type="EMBL" id="OHA90427.1"/>
    </source>
</evidence>
<gene>
    <name evidence="2" type="ORF">A2838_02445</name>
</gene>
<keyword evidence="1" id="KW-0472">Membrane</keyword>
<reference evidence="2 3" key="1">
    <citation type="journal article" date="2016" name="Nat. Commun.">
        <title>Thousands of microbial genomes shed light on interconnected biogeochemical processes in an aquifer system.</title>
        <authorList>
            <person name="Anantharaman K."/>
            <person name="Brown C.T."/>
            <person name="Hug L.A."/>
            <person name="Sharon I."/>
            <person name="Castelle C.J."/>
            <person name="Probst A.J."/>
            <person name="Thomas B.C."/>
            <person name="Singh A."/>
            <person name="Wilkins M.J."/>
            <person name="Karaoz U."/>
            <person name="Brodie E.L."/>
            <person name="Williams K.H."/>
            <person name="Hubbard S.S."/>
            <person name="Banfield J.F."/>
        </authorList>
    </citation>
    <scope>NUCLEOTIDE SEQUENCE [LARGE SCALE GENOMIC DNA]</scope>
</reference>
<protein>
    <submittedName>
        <fullName evidence="2">Uncharacterized protein</fullName>
    </submittedName>
</protein>
<evidence type="ECO:0000256" key="1">
    <source>
        <dbReference type="SAM" id="Phobius"/>
    </source>
</evidence>
<dbReference type="EMBL" id="MHVH01000005">
    <property type="protein sequence ID" value="OHA90427.1"/>
    <property type="molecule type" value="Genomic_DNA"/>
</dbReference>
<name>A0A1G2SZE8_9BACT</name>
<keyword evidence="1" id="KW-1133">Transmembrane helix</keyword>
<sequence length="91" mass="9977">MNFTELVGKFINLINPLITIMVALALLVFFKGLVGFIAKSGDAKTHAEGRSLMIWGLIGIFVMVSIFGILRFAFGELGFRNFAVPTLPTNK</sequence>
<accession>A0A1G2SZE8</accession>
<feature type="transmembrane region" description="Helical" evidence="1">
    <location>
        <begin position="20"/>
        <end position="40"/>
    </location>
</feature>
<proteinExistence type="predicted"/>
<feature type="transmembrane region" description="Helical" evidence="1">
    <location>
        <begin position="52"/>
        <end position="74"/>
    </location>
</feature>
<comment type="caution">
    <text evidence="2">The sequence shown here is derived from an EMBL/GenBank/DDBJ whole genome shotgun (WGS) entry which is preliminary data.</text>
</comment>
<dbReference type="AlphaFoldDB" id="A0A1G2SZE8"/>
<keyword evidence="1" id="KW-0812">Transmembrane</keyword>
<evidence type="ECO:0000313" key="3">
    <source>
        <dbReference type="Proteomes" id="UP000178107"/>
    </source>
</evidence>